<dbReference type="PROSITE" id="PS00061">
    <property type="entry name" value="ADH_SHORT"/>
    <property type="match status" value="1"/>
</dbReference>
<dbReference type="PANTHER" id="PTHR24321">
    <property type="entry name" value="DEHYDROGENASES, SHORT CHAIN"/>
    <property type="match status" value="1"/>
</dbReference>
<reference evidence="3 4" key="1">
    <citation type="submission" date="2015-12" db="EMBL/GenBank/DDBJ databases">
        <authorList>
            <person name="Shamseldin A."/>
            <person name="Moawad H."/>
            <person name="Abd El-Rahim W.M."/>
            <person name="Sadowsky M.J."/>
        </authorList>
    </citation>
    <scope>NUCLEOTIDE SEQUENCE [LARGE SCALE GENOMIC DNA]</scope>
    <source>
        <strain evidence="3 4">Ar51</strain>
    </source>
</reference>
<protein>
    <submittedName>
        <fullName evidence="3">3-oxoacyl-ACP reductase</fullName>
    </submittedName>
</protein>
<accession>A0A0U3QEK0</accession>
<name>A0A0U3QEK0_9MICC</name>
<proteinExistence type="inferred from homology"/>
<dbReference type="SUPFAM" id="SSF51735">
    <property type="entry name" value="NAD(P)-binding Rossmann-fold domains"/>
    <property type="match status" value="1"/>
</dbReference>
<dbReference type="GO" id="GO:0016491">
    <property type="term" value="F:oxidoreductase activity"/>
    <property type="evidence" value="ECO:0007669"/>
    <property type="project" value="UniProtKB-KW"/>
</dbReference>
<keyword evidence="2" id="KW-0560">Oxidoreductase</keyword>
<dbReference type="InterPro" id="IPR002347">
    <property type="entry name" value="SDR_fam"/>
</dbReference>
<comment type="similarity">
    <text evidence="1">Belongs to the short-chain dehydrogenases/reductases (SDR) family.</text>
</comment>
<dbReference type="PRINTS" id="PR00081">
    <property type="entry name" value="GDHRDH"/>
</dbReference>
<evidence type="ECO:0000256" key="1">
    <source>
        <dbReference type="ARBA" id="ARBA00006484"/>
    </source>
</evidence>
<organism evidence="3">
    <name type="scientific">Pseudarthrobacter sulfonivorans</name>
    <dbReference type="NCBI Taxonomy" id="121292"/>
    <lineage>
        <taxon>Bacteria</taxon>
        <taxon>Bacillati</taxon>
        <taxon>Actinomycetota</taxon>
        <taxon>Actinomycetes</taxon>
        <taxon>Micrococcales</taxon>
        <taxon>Micrococcaceae</taxon>
        <taxon>Pseudarthrobacter</taxon>
    </lineage>
</organism>
<dbReference type="PRINTS" id="PR00080">
    <property type="entry name" value="SDRFAMILY"/>
</dbReference>
<dbReference type="EMBL" id="CP013747">
    <property type="protein sequence ID" value="ALV39947.1"/>
    <property type="molecule type" value="Genomic_DNA"/>
</dbReference>
<evidence type="ECO:0000256" key="2">
    <source>
        <dbReference type="ARBA" id="ARBA00023002"/>
    </source>
</evidence>
<dbReference type="FunFam" id="3.40.50.720:FF:000084">
    <property type="entry name" value="Short-chain dehydrogenase reductase"/>
    <property type="match status" value="1"/>
</dbReference>
<dbReference type="Pfam" id="PF13561">
    <property type="entry name" value="adh_short_C2"/>
    <property type="match status" value="1"/>
</dbReference>
<gene>
    <name evidence="3" type="ORF">AU252_01180</name>
</gene>
<dbReference type="Proteomes" id="UP000065151">
    <property type="component" value="Chromosome"/>
</dbReference>
<dbReference type="PANTHER" id="PTHR24321:SF15">
    <property type="entry name" value="OXIDOREDUCTASE UCPA"/>
    <property type="match status" value="1"/>
</dbReference>
<dbReference type="STRING" id="121292.AU252_01180"/>
<dbReference type="RefSeq" id="WP_058929162.1">
    <property type="nucleotide sequence ID" value="NZ_CP013747.1"/>
</dbReference>
<evidence type="ECO:0000313" key="4">
    <source>
        <dbReference type="Proteomes" id="UP000065151"/>
    </source>
</evidence>
<dbReference type="Gene3D" id="3.40.50.720">
    <property type="entry name" value="NAD(P)-binding Rossmann-like Domain"/>
    <property type="match status" value="1"/>
</dbReference>
<dbReference type="CDD" id="cd05233">
    <property type="entry name" value="SDR_c"/>
    <property type="match status" value="1"/>
</dbReference>
<dbReference type="KEGG" id="psul:AU252_01180"/>
<dbReference type="InterPro" id="IPR020904">
    <property type="entry name" value="Sc_DH/Rdtase_CS"/>
</dbReference>
<sequence>MTQRLKDKVAIVVGGGQTPGQTIGNGRATAMLFAREGAKVMVADRDLAAAEDTVRAITEEGGEATAVRVEVTAESDIEAMIAACTDRWGRLDILHNNVGISITGGDAPVIDIDAEAFAHITAVNLTGMVLTCKHALRVMRPQGGGAIINIASLAAVMHHPGIAYSTSKAGVLRMTEHVAITNAEFGIRANAIIPGIMDTPMAVENRIGLGGATREDVVRSRAARVPLRHTMGTAWDVARAAVFLASDDASFITGAALPVDGGSSITVNA</sequence>
<dbReference type="AlphaFoldDB" id="A0A0U3QEK0"/>
<evidence type="ECO:0000313" key="3">
    <source>
        <dbReference type="EMBL" id="ALV39947.1"/>
    </source>
</evidence>
<dbReference type="InterPro" id="IPR036291">
    <property type="entry name" value="NAD(P)-bd_dom_sf"/>
</dbReference>